<sequence length="185" mass="19577">MTRSSSGFVAGLTVVALATVGFLTYQASANAPRPEAERLSSSTPVTTSKVPRDTRHPDALPRGTGKGKRVVYSLDDDRVWIVATNNKVLRTFTVAPGTVDPAPGSYLVTSRSNSITGTDGTPIEHVVRFTGVDGVAIGFSAAVDPTAPQPNLDPEARTGGIRETRPDGNAMWEFATIGERVIVIR</sequence>
<feature type="region of interest" description="Disordered" evidence="1">
    <location>
        <begin position="31"/>
        <end position="67"/>
    </location>
</feature>
<feature type="region of interest" description="Disordered" evidence="1">
    <location>
        <begin position="146"/>
        <end position="165"/>
    </location>
</feature>
<reference evidence="2" key="1">
    <citation type="submission" date="2022-10" db="EMBL/GenBank/DDBJ databases">
        <title>The complete genomes of actinobacterial strains from the NBC collection.</title>
        <authorList>
            <person name="Joergensen T.S."/>
            <person name="Alvarez Arevalo M."/>
            <person name="Sterndorff E.B."/>
            <person name="Faurdal D."/>
            <person name="Vuksanovic O."/>
            <person name="Mourched A.-S."/>
            <person name="Charusanti P."/>
            <person name="Shaw S."/>
            <person name="Blin K."/>
            <person name="Weber T."/>
        </authorList>
    </citation>
    <scope>NUCLEOTIDE SEQUENCE</scope>
    <source>
        <strain evidence="2">NBC_00093</strain>
    </source>
</reference>
<protein>
    <recommendedName>
        <fullName evidence="3">L,D-transpeptidase</fullName>
    </recommendedName>
</protein>
<evidence type="ECO:0008006" key="3">
    <source>
        <dbReference type="Google" id="ProtNLM"/>
    </source>
</evidence>
<name>A0AAU1ZZX5_9ACTN</name>
<evidence type="ECO:0000313" key="2">
    <source>
        <dbReference type="EMBL" id="WTT17127.1"/>
    </source>
</evidence>
<evidence type="ECO:0000256" key="1">
    <source>
        <dbReference type="SAM" id="MobiDB-lite"/>
    </source>
</evidence>
<accession>A0AAU1ZZX5</accession>
<feature type="compositionally biased region" description="Basic and acidic residues" evidence="1">
    <location>
        <begin position="154"/>
        <end position="165"/>
    </location>
</feature>
<dbReference type="EMBL" id="CP108222">
    <property type="protein sequence ID" value="WTT17127.1"/>
    <property type="molecule type" value="Genomic_DNA"/>
</dbReference>
<dbReference type="AlphaFoldDB" id="A0AAU1ZZX5"/>
<proteinExistence type="predicted"/>
<organism evidence="2">
    <name type="scientific">Streptomyces sp. NBC_00093</name>
    <dbReference type="NCBI Taxonomy" id="2975649"/>
    <lineage>
        <taxon>Bacteria</taxon>
        <taxon>Bacillati</taxon>
        <taxon>Actinomycetota</taxon>
        <taxon>Actinomycetes</taxon>
        <taxon>Kitasatosporales</taxon>
        <taxon>Streptomycetaceae</taxon>
        <taxon>Streptomyces</taxon>
    </lineage>
</organism>
<feature type="compositionally biased region" description="Low complexity" evidence="1">
    <location>
        <begin position="40"/>
        <end position="49"/>
    </location>
</feature>
<feature type="compositionally biased region" description="Basic and acidic residues" evidence="1">
    <location>
        <begin position="50"/>
        <end position="59"/>
    </location>
</feature>
<gene>
    <name evidence="2" type="ORF">OHA22_17120</name>
</gene>